<dbReference type="EMBL" id="BAAALF010000200">
    <property type="protein sequence ID" value="GAA1269326.1"/>
    <property type="molecule type" value="Genomic_DNA"/>
</dbReference>
<organism evidence="3 4">
    <name type="scientific">Kitasatospora nipponensis</name>
    <dbReference type="NCBI Taxonomy" id="258049"/>
    <lineage>
        <taxon>Bacteria</taxon>
        <taxon>Bacillati</taxon>
        <taxon>Actinomycetota</taxon>
        <taxon>Actinomycetes</taxon>
        <taxon>Kitasatosporales</taxon>
        <taxon>Streptomycetaceae</taxon>
        <taxon>Kitasatospora</taxon>
    </lineage>
</organism>
<accession>A0ABP4HP73</accession>
<dbReference type="CDD" id="cd00761">
    <property type="entry name" value="Glyco_tranf_GTA_type"/>
    <property type="match status" value="1"/>
</dbReference>
<dbReference type="InterPro" id="IPR050834">
    <property type="entry name" value="Glycosyltransf_2"/>
</dbReference>
<feature type="domain" description="Glycosyltransferase 2-like" evidence="2">
    <location>
        <begin position="9"/>
        <end position="155"/>
    </location>
</feature>
<dbReference type="SUPFAM" id="SSF53448">
    <property type="entry name" value="Nucleotide-diphospho-sugar transferases"/>
    <property type="match status" value="1"/>
</dbReference>
<dbReference type="Pfam" id="PF00535">
    <property type="entry name" value="Glycos_transf_2"/>
    <property type="match status" value="1"/>
</dbReference>
<evidence type="ECO:0000313" key="4">
    <source>
        <dbReference type="Proteomes" id="UP001500037"/>
    </source>
</evidence>
<feature type="region of interest" description="Disordered" evidence="1">
    <location>
        <begin position="117"/>
        <end position="138"/>
    </location>
</feature>
<dbReference type="InterPro" id="IPR001173">
    <property type="entry name" value="Glyco_trans_2-like"/>
</dbReference>
<sequence length="302" mass="32793">MADGVAPVSVVIAAYQAERTLGAALASALGQVPRPAEVIVVDDGSRDGTSAVARSYPGVRVIEQPNQGPSAARNTGIREATQPWVAFLDADDVWLAGKLARQRSAQARHPDAVLLAGDREPAGGARRRAPEPAGGRPRETRLGYRDLLLLNRFQTSTVQVRTEALSRCGGFDPTVDGAEDWDLWLRCARLGPVVKLDVPLVMYREEPAGHGGNLGRLYSRMLLMLDRERVETSLTATAFAQVLTWHYLRFALAFLVAGQSADARRTWRELRVAGLVGHVPAAAVRHLAPFLAGRMVRRLRGV</sequence>
<comment type="caution">
    <text evidence="3">The sequence shown here is derived from an EMBL/GenBank/DDBJ whole genome shotgun (WGS) entry which is preliminary data.</text>
</comment>
<dbReference type="InterPro" id="IPR029044">
    <property type="entry name" value="Nucleotide-diphossugar_trans"/>
</dbReference>
<keyword evidence="4" id="KW-1185">Reference proteome</keyword>
<evidence type="ECO:0000256" key="1">
    <source>
        <dbReference type="SAM" id="MobiDB-lite"/>
    </source>
</evidence>
<gene>
    <name evidence="3" type="ORF">GCM10009665_67320</name>
</gene>
<evidence type="ECO:0000313" key="3">
    <source>
        <dbReference type="EMBL" id="GAA1269326.1"/>
    </source>
</evidence>
<dbReference type="PANTHER" id="PTHR43685:SF2">
    <property type="entry name" value="GLYCOSYLTRANSFERASE 2-LIKE DOMAIN-CONTAINING PROTEIN"/>
    <property type="match status" value="1"/>
</dbReference>
<proteinExistence type="predicted"/>
<dbReference type="Proteomes" id="UP001500037">
    <property type="component" value="Unassembled WGS sequence"/>
</dbReference>
<dbReference type="Gene3D" id="3.90.550.10">
    <property type="entry name" value="Spore Coat Polysaccharide Biosynthesis Protein SpsA, Chain A"/>
    <property type="match status" value="1"/>
</dbReference>
<name>A0ABP4HP73_9ACTN</name>
<reference evidence="4" key="1">
    <citation type="journal article" date="2019" name="Int. J. Syst. Evol. Microbiol.">
        <title>The Global Catalogue of Microorganisms (GCM) 10K type strain sequencing project: providing services to taxonomists for standard genome sequencing and annotation.</title>
        <authorList>
            <consortium name="The Broad Institute Genomics Platform"/>
            <consortium name="The Broad Institute Genome Sequencing Center for Infectious Disease"/>
            <person name="Wu L."/>
            <person name="Ma J."/>
        </authorList>
    </citation>
    <scope>NUCLEOTIDE SEQUENCE [LARGE SCALE GENOMIC DNA]</scope>
    <source>
        <strain evidence="4">JCM 13004</strain>
    </source>
</reference>
<dbReference type="RefSeq" id="WP_344445963.1">
    <property type="nucleotide sequence ID" value="NZ_BAAALF010000200.1"/>
</dbReference>
<evidence type="ECO:0000259" key="2">
    <source>
        <dbReference type="Pfam" id="PF00535"/>
    </source>
</evidence>
<dbReference type="PANTHER" id="PTHR43685">
    <property type="entry name" value="GLYCOSYLTRANSFERASE"/>
    <property type="match status" value="1"/>
</dbReference>
<protein>
    <recommendedName>
        <fullName evidence="2">Glycosyltransferase 2-like domain-containing protein</fullName>
    </recommendedName>
</protein>